<dbReference type="OrthoDB" id="1274115at2759"/>
<sequence>MSKQLVWLVTGTSSGIGREIVLAALDRGDHVIATTRGRSFDALAALKEKGAAILELDVTAPMEKLDAIAAEAVKIYGRVDVLVNNAGDRSYEAPQDLRPEDTLQQFNTNLFGPLNVTRAFLPYMRERRTGTVAWIGSVGGYSFIPLCGLYCATKAAMIRVSEALNVELQPFNVRSICFDFGWFNTELAHPDRLAPLTQRIPDYKQKAEDWNSLTRSAHFHYVSHGSRLTRASLLPEYYQNLPGDPVKAGKLLVQVIRGEGVASGKAVPSRFAVGADAYGVIKDDAVTSAERLEAWRDVSASTDVEKAAVAI</sequence>
<dbReference type="AlphaFoldDB" id="A0A5C3MTD0"/>
<evidence type="ECO:0000256" key="1">
    <source>
        <dbReference type="ARBA" id="ARBA00006484"/>
    </source>
</evidence>
<gene>
    <name evidence="4" type="ORF">OE88DRAFT_1739058</name>
</gene>
<evidence type="ECO:0000313" key="5">
    <source>
        <dbReference type="Proteomes" id="UP000305948"/>
    </source>
</evidence>
<dbReference type="PRINTS" id="PR00081">
    <property type="entry name" value="GDHRDH"/>
</dbReference>
<dbReference type="InterPro" id="IPR051911">
    <property type="entry name" value="SDR_oxidoreductase"/>
</dbReference>
<dbReference type="Pfam" id="PF00106">
    <property type="entry name" value="adh_short"/>
    <property type="match status" value="1"/>
</dbReference>
<dbReference type="GO" id="GO:0016491">
    <property type="term" value="F:oxidoreductase activity"/>
    <property type="evidence" value="ECO:0007669"/>
    <property type="project" value="UniProtKB-KW"/>
</dbReference>
<organism evidence="4 5">
    <name type="scientific">Heliocybe sulcata</name>
    <dbReference type="NCBI Taxonomy" id="5364"/>
    <lineage>
        <taxon>Eukaryota</taxon>
        <taxon>Fungi</taxon>
        <taxon>Dikarya</taxon>
        <taxon>Basidiomycota</taxon>
        <taxon>Agaricomycotina</taxon>
        <taxon>Agaricomycetes</taxon>
        <taxon>Gloeophyllales</taxon>
        <taxon>Gloeophyllaceae</taxon>
        <taxon>Heliocybe</taxon>
    </lineage>
</organism>
<dbReference type="InterPro" id="IPR002347">
    <property type="entry name" value="SDR_fam"/>
</dbReference>
<dbReference type="STRING" id="5364.A0A5C3MTD0"/>
<keyword evidence="2" id="KW-0560">Oxidoreductase</keyword>
<dbReference type="PRINTS" id="PR00080">
    <property type="entry name" value="SDRFAMILY"/>
</dbReference>
<evidence type="ECO:0000256" key="3">
    <source>
        <dbReference type="RuleBase" id="RU000363"/>
    </source>
</evidence>
<dbReference type="PANTHER" id="PTHR43976:SF16">
    <property type="entry name" value="SHORT-CHAIN DEHYDROGENASE_REDUCTASE FAMILY PROTEIN"/>
    <property type="match status" value="1"/>
</dbReference>
<dbReference type="InterPro" id="IPR036291">
    <property type="entry name" value="NAD(P)-bd_dom_sf"/>
</dbReference>
<accession>A0A5C3MTD0</accession>
<dbReference type="Proteomes" id="UP000305948">
    <property type="component" value="Unassembled WGS sequence"/>
</dbReference>
<name>A0A5C3MTD0_9AGAM</name>
<dbReference type="Gene3D" id="3.40.50.720">
    <property type="entry name" value="NAD(P)-binding Rossmann-like Domain"/>
    <property type="match status" value="1"/>
</dbReference>
<dbReference type="EMBL" id="ML213526">
    <property type="protein sequence ID" value="TFK47028.1"/>
    <property type="molecule type" value="Genomic_DNA"/>
</dbReference>
<keyword evidence="5" id="KW-1185">Reference proteome</keyword>
<comment type="similarity">
    <text evidence="1 3">Belongs to the short-chain dehydrogenases/reductases (SDR) family.</text>
</comment>
<dbReference type="PANTHER" id="PTHR43976">
    <property type="entry name" value="SHORT CHAIN DEHYDROGENASE"/>
    <property type="match status" value="1"/>
</dbReference>
<protein>
    <submittedName>
        <fullName evidence="4">Short chain dehydrogenase</fullName>
    </submittedName>
</protein>
<dbReference type="SUPFAM" id="SSF51735">
    <property type="entry name" value="NAD(P)-binding Rossmann-fold domains"/>
    <property type="match status" value="1"/>
</dbReference>
<dbReference type="CDD" id="cd05374">
    <property type="entry name" value="17beta-HSD-like_SDR_c"/>
    <property type="match status" value="1"/>
</dbReference>
<evidence type="ECO:0000313" key="4">
    <source>
        <dbReference type="EMBL" id="TFK47028.1"/>
    </source>
</evidence>
<evidence type="ECO:0000256" key="2">
    <source>
        <dbReference type="ARBA" id="ARBA00023002"/>
    </source>
</evidence>
<proteinExistence type="inferred from homology"/>
<reference evidence="4 5" key="1">
    <citation type="journal article" date="2019" name="Nat. Ecol. Evol.">
        <title>Megaphylogeny resolves global patterns of mushroom evolution.</title>
        <authorList>
            <person name="Varga T."/>
            <person name="Krizsan K."/>
            <person name="Foldi C."/>
            <person name="Dima B."/>
            <person name="Sanchez-Garcia M."/>
            <person name="Sanchez-Ramirez S."/>
            <person name="Szollosi G.J."/>
            <person name="Szarkandi J.G."/>
            <person name="Papp V."/>
            <person name="Albert L."/>
            <person name="Andreopoulos W."/>
            <person name="Angelini C."/>
            <person name="Antonin V."/>
            <person name="Barry K.W."/>
            <person name="Bougher N.L."/>
            <person name="Buchanan P."/>
            <person name="Buyck B."/>
            <person name="Bense V."/>
            <person name="Catcheside P."/>
            <person name="Chovatia M."/>
            <person name="Cooper J."/>
            <person name="Damon W."/>
            <person name="Desjardin D."/>
            <person name="Finy P."/>
            <person name="Geml J."/>
            <person name="Haridas S."/>
            <person name="Hughes K."/>
            <person name="Justo A."/>
            <person name="Karasinski D."/>
            <person name="Kautmanova I."/>
            <person name="Kiss B."/>
            <person name="Kocsube S."/>
            <person name="Kotiranta H."/>
            <person name="LaButti K.M."/>
            <person name="Lechner B.E."/>
            <person name="Liimatainen K."/>
            <person name="Lipzen A."/>
            <person name="Lukacs Z."/>
            <person name="Mihaltcheva S."/>
            <person name="Morgado L.N."/>
            <person name="Niskanen T."/>
            <person name="Noordeloos M.E."/>
            <person name="Ohm R.A."/>
            <person name="Ortiz-Santana B."/>
            <person name="Ovrebo C."/>
            <person name="Racz N."/>
            <person name="Riley R."/>
            <person name="Savchenko A."/>
            <person name="Shiryaev A."/>
            <person name="Soop K."/>
            <person name="Spirin V."/>
            <person name="Szebenyi C."/>
            <person name="Tomsovsky M."/>
            <person name="Tulloss R.E."/>
            <person name="Uehling J."/>
            <person name="Grigoriev I.V."/>
            <person name="Vagvolgyi C."/>
            <person name="Papp T."/>
            <person name="Martin F.M."/>
            <person name="Miettinen O."/>
            <person name="Hibbett D.S."/>
            <person name="Nagy L.G."/>
        </authorList>
    </citation>
    <scope>NUCLEOTIDE SEQUENCE [LARGE SCALE GENOMIC DNA]</scope>
    <source>
        <strain evidence="4 5">OMC1185</strain>
    </source>
</reference>